<organism evidence="2 3">
    <name type="scientific">Limnoraphis robusta CCNP1315</name>
    <dbReference type="NCBI Taxonomy" id="3110306"/>
    <lineage>
        <taxon>Bacteria</taxon>
        <taxon>Bacillati</taxon>
        <taxon>Cyanobacteriota</taxon>
        <taxon>Cyanophyceae</taxon>
        <taxon>Oscillatoriophycideae</taxon>
        <taxon>Oscillatoriales</taxon>
        <taxon>Sirenicapillariaceae</taxon>
        <taxon>Limnoraphis</taxon>
    </lineage>
</organism>
<gene>
    <name evidence="2" type="ORF">VB854_08295</name>
</gene>
<proteinExistence type="predicted"/>
<dbReference type="Gene3D" id="1.10.30.50">
    <property type="match status" value="1"/>
</dbReference>
<dbReference type="CDD" id="cd00085">
    <property type="entry name" value="HNHc"/>
    <property type="match status" value="1"/>
</dbReference>
<feature type="domain" description="HNH nuclease" evidence="1">
    <location>
        <begin position="134"/>
        <end position="187"/>
    </location>
</feature>
<evidence type="ECO:0000259" key="1">
    <source>
        <dbReference type="SMART" id="SM00507"/>
    </source>
</evidence>
<sequence>MTHEKSDEQLSSDEQFLSVNETPARDQWIEEVSQNFVSRSKANRKYYQLILETLWPLGHNHLPGPIVSMTTLRQVINNYRGQPYNDPARRIRELQGEEGIVGIVRLGSGKQTKYQLVHTKVEKKRDPRTGLSSKDWAKVIAKYNSQCAVCGRRDTEIRLDQDHKIPRLRGGSDDFSNWQPLCKECNNFKSTACRGCELDCRQCPWAFPEKYAPIKLSPLNIERVRSLSRQKGESPTELLNAILEKYFQDRSE</sequence>
<dbReference type="Pfam" id="PF01844">
    <property type="entry name" value="HNH"/>
    <property type="match status" value="1"/>
</dbReference>
<keyword evidence="3" id="KW-1185">Reference proteome</keyword>
<dbReference type="GO" id="GO:0004519">
    <property type="term" value="F:endonuclease activity"/>
    <property type="evidence" value="ECO:0007669"/>
    <property type="project" value="UniProtKB-KW"/>
</dbReference>
<keyword evidence="2" id="KW-0255">Endonuclease</keyword>
<dbReference type="EMBL" id="JAYGHT010000018">
    <property type="protein sequence ID" value="MEA5518946.1"/>
    <property type="molecule type" value="Genomic_DNA"/>
</dbReference>
<dbReference type="Proteomes" id="UP001301728">
    <property type="component" value="Unassembled WGS sequence"/>
</dbReference>
<protein>
    <submittedName>
        <fullName evidence="2">HNH endonuclease signature motif containing protein</fullName>
    </submittedName>
</protein>
<keyword evidence="2" id="KW-0540">Nuclease</keyword>
<comment type="caution">
    <text evidence="2">The sequence shown here is derived from an EMBL/GenBank/DDBJ whole genome shotgun (WGS) entry which is preliminary data.</text>
</comment>
<dbReference type="InterPro" id="IPR002711">
    <property type="entry name" value="HNH"/>
</dbReference>
<dbReference type="RefSeq" id="WP_323224873.1">
    <property type="nucleotide sequence ID" value="NZ_JAYGHT010000018.1"/>
</dbReference>
<evidence type="ECO:0000313" key="2">
    <source>
        <dbReference type="EMBL" id="MEA5518946.1"/>
    </source>
</evidence>
<accession>A0ABU5TWB2</accession>
<dbReference type="SMART" id="SM00507">
    <property type="entry name" value="HNHc"/>
    <property type="match status" value="1"/>
</dbReference>
<keyword evidence="2" id="KW-0378">Hydrolase</keyword>
<name>A0ABU5TWB2_9CYAN</name>
<reference evidence="2 3" key="1">
    <citation type="submission" date="2023-12" db="EMBL/GenBank/DDBJ databases">
        <title>Baltic Sea Cyanobacteria.</title>
        <authorList>
            <person name="Delbaje E."/>
            <person name="Fewer D.P."/>
            <person name="Shishido T.K."/>
        </authorList>
    </citation>
    <scope>NUCLEOTIDE SEQUENCE [LARGE SCALE GENOMIC DNA]</scope>
    <source>
        <strain evidence="2 3">CCNP 1315</strain>
    </source>
</reference>
<evidence type="ECO:0000313" key="3">
    <source>
        <dbReference type="Proteomes" id="UP001301728"/>
    </source>
</evidence>
<dbReference type="InterPro" id="IPR003615">
    <property type="entry name" value="HNH_nuc"/>
</dbReference>